<dbReference type="Gramene" id="Kaladp0092s0139.1.v1.1">
    <property type="protein sequence ID" value="Kaladp0092s0139.1.v1.1.CDS.1"/>
    <property type="gene ID" value="Kaladp0092s0139.v1.1"/>
</dbReference>
<evidence type="ECO:0000313" key="3">
    <source>
        <dbReference type="Proteomes" id="UP000594263"/>
    </source>
</evidence>
<dbReference type="AlphaFoldDB" id="A0A7N0UX40"/>
<feature type="region of interest" description="Disordered" evidence="1">
    <location>
        <begin position="1"/>
        <end position="40"/>
    </location>
</feature>
<accession>A0A7N0UX40</accession>
<dbReference type="EnsemblPlants" id="Kaladp0092s0139.1.v1.1">
    <property type="protein sequence ID" value="Kaladp0092s0139.1.v1.1.CDS.1"/>
    <property type="gene ID" value="Kaladp0092s0139.v1.1"/>
</dbReference>
<dbReference type="Proteomes" id="UP000594263">
    <property type="component" value="Unplaced"/>
</dbReference>
<dbReference type="PANTHER" id="PTHR33132:SF135">
    <property type="entry name" value="OS02G0799700 PROTEIN"/>
    <property type="match status" value="1"/>
</dbReference>
<organism evidence="2 3">
    <name type="scientific">Kalanchoe fedtschenkoi</name>
    <name type="common">Lavender scallops</name>
    <name type="synonym">South American air plant</name>
    <dbReference type="NCBI Taxonomy" id="63787"/>
    <lineage>
        <taxon>Eukaryota</taxon>
        <taxon>Viridiplantae</taxon>
        <taxon>Streptophyta</taxon>
        <taxon>Embryophyta</taxon>
        <taxon>Tracheophyta</taxon>
        <taxon>Spermatophyta</taxon>
        <taxon>Magnoliopsida</taxon>
        <taxon>eudicotyledons</taxon>
        <taxon>Gunneridae</taxon>
        <taxon>Pentapetalae</taxon>
        <taxon>Saxifragales</taxon>
        <taxon>Crassulaceae</taxon>
        <taxon>Kalanchoe</taxon>
    </lineage>
</organism>
<name>A0A7N0UX40_KALFE</name>
<proteinExistence type="predicted"/>
<sequence>MCYSTSLDPFSSASSPSSPPPPRSYDAPSASSGRPEMGVTAITSGVMRQQCICSPTSHPGSFRCRQHHGDYRWAAAAN</sequence>
<feature type="compositionally biased region" description="Low complexity" evidence="1">
    <location>
        <begin position="1"/>
        <end position="16"/>
    </location>
</feature>
<keyword evidence="3" id="KW-1185">Reference proteome</keyword>
<evidence type="ECO:0000256" key="1">
    <source>
        <dbReference type="SAM" id="MobiDB-lite"/>
    </source>
</evidence>
<protein>
    <submittedName>
        <fullName evidence="2">Uncharacterized protein</fullName>
    </submittedName>
</protein>
<reference evidence="2" key="1">
    <citation type="submission" date="2021-01" db="UniProtKB">
        <authorList>
            <consortium name="EnsemblPlants"/>
        </authorList>
    </citation>
    <scope>IDENTIFICATION</scope>
</reference>
<dbReference type="PANTHER" id="PTHR33132">
    <property type="entry name" value="OSJNBB0118P14.9 PROTEIN"/>
    <property type="match status" value="1"/>
</dbReference>
<evidence type="ECO:0000313" key="2">
    <source>
        <dbReference type="EnsemblPlants" id="Kaladp0092s0139.1.v1.1.CDS.1"/>
    </source>
</evidence>